<accession>A0A7Y4L0E8</accession>
<dbReference type="AlphaFoldDB" id="A0A7Y4L0E8"/>
<dbReference type="Proteomes" id="UP000553957">
    <property type="component" value="Unassembled WGS sequence"/>
</dbReference>
<reference evidence="2 5" key="2">
    <citation type="submission" date="2020-08" db="EMBL/GenBank/DDBJ databases">
        <title>Sequencing the genomes of 1000 actinobacteria strains.</title>
        <authorList>
            <person name="Klenk H.-P."/>
        </authorList>
    </citation>
    <scope>NUCLEOTIDE SEQUENCE [LARGE SCALE GENOMIC DNA]</scope>
    <source>
        <strain evidence="2 5">DSM 15626</strain>
    </source>
</reference>
<evidence type="ECO:0000256" key="1">
    <source>
        <dbReference type="SAM" id="SignalP"/>
    </source>
</evidence>
<proteinExistence type="predicted"/>
<gene>
    <name evidence="2" type="ORF">HNR71_004769</name>
    <name evidence="3" type="ORF">HPO96_12290</name>
</gene>
<dbReference type="EMBL" id="JACHKF010000001">
    <property type="protein sequence ID" value="MBB6569132.1"/>
    <property type="molecule type" value="Genomic_DNA"/>
</dbReference>
<protein>
    <submittedName>
        <fullName evidence="3">Peptidase inhibitor family I36 protein</fullName>
    </submittedName>
</protein>
<keyword evidence="1" id="KW-0732">Signal</keyword>
<dbReference type="EMBL" id="JABJRC010000002">
    <property type="protein sequence ID" value="NOL41026.1"/>
    <property type="molecule type" value="Genomic_DNA"/>
</dbReference>
<dbReference type="RefSeq" id="WP_171673481.1">
    <property type="nucleotide sequence ID" value="NZ_BAAAGT010000013.1"/>
</dbReference>
<evidence type="ECO:0000313" key="4">
    <source>
        <dbReference type="Proteomes" id="UP000534306"/>
    </source>
</evidence>
<organism evidence="3 4">
    <name type="scientific">Kribbella sandramycini</name>
    <dbReference type="NCBI Taxonomy" id="60450"/>
    <lineage>
        <taxon>Bacteria</taxon>
        <taxon>Bacillati</taxon>
        <taxon>Actinomycetota</taxon>
        <taxon>Actinomycetes</taxon>
        <taxon>Propionibacteriales</taxon>
        <taxon>Kribbellaceae</taxon>
        <taxon>Kribbella</taxon>
    </lineage>
</organism>
<name>A0A7Y4L0E8_9ACTN</name>
<evidence type="ECO:0000313" key="5">
    <source>
        <dbReference type="Proteomes" id="UP000553957"/>
    </source>
</evidence>
<reference evidence="3 4" key="1">
    <citation type="submission" date="2020-05" db="EMBL/GenBank/DDBJ databases">
        <title>Genome sequence of Kribbella sandramycini ATCC 39419.</title>
        <authorList>
            <person name="Maclea K.S."/>
            <person name="Fair J.L."/>
        </authorList>
    </citation>
    <scope>NUCLEOTIDE SEQUENCE [LARGE SCALE GENOMIC DNA]</scope>
    <source>
        <strain evidence="3 4">ATCC 39419</strain>
    </source>
</reference>
<feature type="signal peptide" evidence="1">
    <location>
        <begin position="1"/>
        <end position="27"/>
    </location>
</feature>
<dbReference type="Gene3D" id="2.60.20.10">
    <property type="entry name" value="Crystallins"/>
    <property type="match status" value="1"/>
</dbReference>
<dbReference type="Proteomes" id="UP000534306">
    <property type="component" value="Unassembled WGS sequence"/>
</dbReference>
<sequence length="139" mass="14802">MSKIVKLTAGLGLVVGGMVATTVPASAAWGECSISYLCLWGNSNWDGGPWFEKKELGKYNTGWSNNDESSSAANRSGVASFMLYDKTNSQSDGGVACLPRNYSSRRLGDEGWGDRISSMRIQSGACPDDVDYVGSPKTS</sequence>
<feature type="chain" id="PRO_5036406681" evidence="1">
    <location>
        <begin position="28"/>
        <end position="139"/>
    </location>
</feature>
<evidence type="ECO:0000313" key="2">
    <source>
        <dbReference type="EMBL" id="MBB6569132.1"/>
    </source>
</evidence>
<keyword evidence="4" id="KW-1185">Reference proteome</keyword>
<comment type="caution">
    <text evidence="3">The sequence shown here is derived from an EMBL/GenBank/DDBJ whole genome shotgun (WGS) entry which is preliminary data.</text>
</comment>
<dbReference type="Pfam" id="PF03995">
    <property type="entry name" value="Inhibitor_I36"/>
    <property type="match status" value="1"/>
</dbReference>
<evidence type="ECO:0000313" key="3">
    <source>
        <dbReference type="EMBL" id="NOL41026.1"/>
    </source>
</evidence>